<accession>A0A409Y7M9</accession>
<evidence type="ECO:0000313" key="2">
    <source>
        <dbReference type="EMBL" id="PPQ98958.1"/>
    </source>
</evidence>
<feature type="compositionally biased region" description="Polar residues" evidence="1">
    <location>
        <begin position="69"/>
        <end position="98"/>
    </location>
</feature>
<feature type="compositionally biased region" description="Polar residues" evidence="1">
    <location>
        <begin position="1"/>
        <end position="12"/>
    </location>
</feature>
<sequence>MGRMQFSQSYVSSAPAIRTEPEPQVDLCDRYSSINRFDPDSEDFFRDAEYEAFIDPVTLLSSEASSPLNNNTVVYSDSSEASSDNGADSPMATATETAPLTDGARTDIAAQWQLLQQELDSADSEWRSTTTDRATYTSSIDFGASSTTGEIEEIPIFIPPASYRASSPAIGNIRITVPSQRHTSPTRRVVNITPIRVSSRSPSTRSPSPESPAPPSTPPPHSSARPLLSPQTLLTPSPPPTVSPRFYSWQSHPIPAMPVSPTLMRNHRARRSLARIDTAAPRIEAPVM</sequence>
<feature type="region of interest" description="Disordered" evidence="1">
    <location>
        <begin position="1"/>
        <end position="24"/>
    </location>
</feature>
<feature type="compositionally biased region" description="Pro residues" evidence="1">
    <location>
        <begin position="209"/>
        <end position="221"/>
    </location>
</feature>
<comment type="caution">
    <text evidence="2">The sequence shown here is derived from an EMBL/GenBank/DDBJ whole genome shotgun (WGS) entry which is preliminary data.</text>
</comment>
<organism evidence="2 3">
    <name type="scientific">Panaeolus cyanescens</name>
    <dbReference type="NCBI Taxonomy" id="181874"/>
    <lineage>
        <taxon>Eukaryota</taxon>
        <taxon>Fungi</taxon>
        <taxon>Dikarya</taxon>
        <taxon>Basidiomycota</taxon>
        <taxon>Agaricomycotina</taxon>
        <taxon>Agaricomycetes</taxon>
        <taxon>Agaricomycetidae</taxon>
        <taxon>Agaricales</taxon>
        <taxon>Agaricineae</taxon>
        <taxon>Galeropsidaceae</taxon>
        <taxon>Panaeolus</taxon>
    </lineage>
</organism>
<dbReference type="AlphaFoldDB" id="A0A409Y7M9"/>
<dbReference type="InParanoid" id="A0A409Y7M9"/>
<feature type="compositionally biased region" description="Low complexity" evidence="1">
    <location>
        <begin position="198"/>
        <end position="208"/>
    </location>
</feature>
<feature type="region of interest" description="Disordered" evidence="1">
    <location>
        <begin position="177"/>
        <end position="244"/>
    </location>
</feature>
<dbReference type="OrthoDB" id="3265863at2759"/>
<dbReference type="EMBL" id="NHTK01001373">
    <property type="protein sequence ID" value="PPQ98958.1"/>
    <property type="molecule type" value="Genomic_DNA"/>
</dbReference>
<evidence type="ECO:0000313" key="3">
    <source>
        <dbReference type="Proteomes" id="UP000284842"/>
    </source>
</evidence>
<reference evidence="2 3" key="1">
    <citation type="journal article" date="2018" name="Evol. Lett.">
        <title>Horizontal gene cluster transfer increased hallucinogenic mushroom diversity.</title>
        <authorList>
            <person name="Reynolds H.T."/>
            <person name="Vijayakumar V."/>
            <person name="Gluck-Thaler E."/>
            <person name="Korotkin H.B."/>
            <person name="Matheny P.B."/>
            <person name="Slot J.C."/>
        </authorList>
    </citation>
    <scope>NUCLEOTIDE SEQUENCE [LARGE SCALE GENOMIC DNA]</scope>
    <source>
        <strain evidence="2 3">2629</strain>
    </source>
</reference>
<gene>
    <name evidence="2" type="ORF">CVT24_003585</name>
</gene>
<protein>
    <submittedName>
        <fullName evidence="2">Uncharacterized protein</fullName>
    </submittedName>
</protein>
<name>A0A409Y7M9_9AGAR</name>
<dbReference type="Proteomes" id="UP000284842">
    <property type="component" value="Unassembled WGS sequence"/>
</dbReference>
<feature type="compositionally biased region" description="Low complexity" evidence="1">
    <location>
        <begin position="222"/>
        <end position="235"/>
    </location>
</feature>
<keyword evidence="3" id="KW-1185">Reference proteome</keyword>
<feature type="region of interest" description="Disordered" evidence="1">
    <location>
        <begin position="69"/>
        <end position="102"/>
    </location>
</feature>
<proteinExistence type="predicted"/>
<evidence type="ECO:0000256" key="1">
    <source>
        <dbReference type="SAM" id="MobiDB-lite"/>
    </source>
</evidence>